<dbReference type="Pfam" id="PF01243">
    <property type="entry name" value="PNPOx_N"/>
    <property type="match status" value="1"/>
</dbReference>
<dbReference type="GO" id="GO:0010181">
    <property type="term" value="F:FMN binding"/>
    <property type="evidence" value="ECO:0007669"/>
    <property type="project" value="InterPro"/>
</dbReference>
<dbReference type="InParanoid" id="A0A151GQW1"/>
<evidence type="ECO:0000259" key="10">
    <source>
        <dbReference type="Pfam" id="PF10590"/>
    </source>
</evidence>
<dbReference type="GO" id="GO:0004733">
    <property type="term" value="F:pyridoxamine phosphate oxidase activity"/>
    <property type="evidence" value="ECO:0007669"/>
    <property type="project" value="UniProtKB-EC"/>
</dbReference>
<keyword evidence="5" id="KW-0285">Flavoprotein</keyword>
<dbReference type="PANTHER" id="PTHR10851">
    <property type="entry name" value="PYRIDOXINE-5-PHOSPHATE OXIDASE"/>
    <property type="match status" value="1"/>
</dbReference>
<evidence type="ECO:0000256" key="8">
    <source>
        <dbReference type="SAM" id="MobiDB-lite"/>
    </source>
</evidence>
<dbReference type="EMBL" id="LAYC01000001">
    <property type="protein sequence ID" value="KYK59497.1"/>
    <property type="molecule type" value="Genomic_DNA"/>
</dbReference>
<dbReference type="UniPathway" id="UPA01068">
    <property type="reaction ID" value="UER00304"/>
</dbReference>
<keyword evidence="7" id="KW-0560">Oxidoreductase</keyword>
<reference evidence="11 12" key="1">
    <citation type="journal article" date="2016" name="Sci. Rep.">
        <title>Insights into Adaptations to a Near-Obligate Nematode Endoparasitic Lifestyle from the Finished Genome of Drechmeria coniospora.</title>
        <authorList>
            <person name="Zhang L."/>
            <person name="Zhou Z."/>
            <person name="Guo Q."/>
            <person name="Fokkens L."/>
            <person name="Miskei M."/>
            <person name="Pocsi I."/>
            <person name="Zhang W."/>
            <person name="Chen M."/>
            <person name="Wang L."/>
            <person name="Sun Y."/>
            <person name="Donzelli B.G."/>
            <person name="Gibson D.M."/>
            <person name="Nelson D.R."/>
            <person name="Luo J.G."/>
            <person name="Rep M."/>
            <person name="Liu H."/>
            <person name="Yang S."/>
            <person name="Wang J."/>
            <person name="Krasnoff S.B."/>
            <person name="Xu Y."/>
            <person name="Molnar I."/>
            <person name="Lin M."/>
        </authorList>
    </citation>
    <scope>NUCLEOTIDE SEQUENCE [LARGE SCALE GENOMIC DNA]</scope>
    <source>
        <strain evidence="11 12">ARSEF 6962</strain>
    </source>
</reference>
<name>A0A151GQW1_DRECN</name>
<evidence type="ECO:0000313" key="12">
    <source>
        <dbReference type="Proteomes" id="UP000076580"/>
    </source>
</evidence>
<dbReference type="PROSITE" id="PS01064">
    <property type="entry name" value="PYRIDOX_OXIDASE"/>
    <property type="match status" value="1"/>
</dbReference>
<evidence type="ECO:0000259" key="9">
    <source>
        <dbReference type="Pfam" id="PF01243"/>
    </source>
</evidence>
<feature type="compositionally biased region" description="Low complexity" evidence="8">
    <location>
        <begin position="54"/>
        <end position="76"/>
    </location>
</feature>
<dbReference type="PANTHER" id="PTHR10851:SF0">
    <property type="entry name" value="PYRIDOXINE-5'-PHOSPHATE OXIDASE"/>
    <property type="match status" value="1"/>
</dbReference>
<dbReference type="InterPro" id="IPR019740">
    <property type="entry name" value="Pyridox_Oxase_CS"/>
</dbReference>
<feature type="domain" description="Pyridoxamine 5'-phosphate oxidase N-terminal" evidence="9">
    <location>
        <begin position="181"/>
        <end position="288"/>
    </location>
</feature>
<accession>A0A151GQW1</accession>
<dbReference type="InterPro" id="IPR011576">
    <property type="entry name" value="Pyridox_Oxase_N"/>
</dbReference>
<evidence type="ECO:0000256" key="5">
    <source>
        <dbReference type="ARBA" id="ARBA00022630"/>
    </source>
</evidence>
<sequence>MSYVIVALLSSASIDFPAIPSIHLNRHLATSNHDHDHAGNSSSAWSTRFREPSAARCSPPSDDSSPRQAAAGWHSTTPPPPPPLPPPPSVHPRLPPPPQRPNSSVNNLCLPPRVSPHRRPSDRHAPLVAPAGAAAHGQAPQFTRATLAKRDLDQASPIPQFHAWFTAAQEEHAAAAASGCPTPETCTLSTARLPDGRVSSRLVYLKELDARGTFVVYSNLATSRKAEDLRSNPNVALVFYWAPLQRQVRVEGRALRCTAAESQAYFATRVRGSRIGAWASRQSEVLQPSGDDGDDGRRQLDGWVADVEKRFEGTEDIPVPDFWGGLRIEPTRIEFWQGRDSRLHDRFVYEREKDEGGDSKCKWRLERLSP</sequence>
<dbReference type="NCBIfam" id="TIGR00558">
    <property type="entry name" value="pdxH"/>
    <property type="match status" value="1"/>
</dbReference>
<evidence type="ECO:0000256" key="6">
    <source>
        <dbReference type="ARBA" id="ARBA00022643"/>
    </source>
</evidence>
<evidence type="ECO:0000256" key="7">
    <source>
        <dbReference type="ARBA" id="ARBA00023002"/>
    </source>
</evidence>
<dbReference type="NCBIfam" id="NF004231">
    <property type="entry name" value="PRK05679.1"/>
    <property type="match status" value="1"/>
</dbReference>
<dbReference type="SUPFAM" id="SSF50475">
    <property type="entry name" value="FMN-binding split barrel"/>
    <property type="match status" value="1"/>
</dbReference>
<evidence type="ECO:0000256" key="1">
    <source>
        <dbReference type="ARBA" id="ARBA00001917"/>
    </source>
</evidence>
<dbReference type="GO" id="GO:0008615">
    <property type="term" value="P:pyridoxine biosynthetic process"/>
    <property type="evidence" value="ECO:0007669"/>
    <property type="project" value="InterPro"/>
</dbReference>
<keyword evidence="6" id="KW-0288">FMN</keyword>
<evidence type="ECO:0000256" key="4">
    <source>
        <dbReference type="ARBA" id="ARBA00012801"/>
    </source>
</evidence>
<evidence type="ECO:0000256" key="3">
    <source>
        <dbReference type="ARBA" id="ARBA00005037"/>
    </source>
</evidence>
<dbReference type="InterPro" id="IPR019576">
    <property type="entry name" value="Pyridoxamine_oxidase_dimer_C"/>
</dbReference>
<keyword evidence="12" id="KW-1185">Reference proteome</keyword>
<organism evidence="11 12">
    <name type="scientific">Drechmeria coniospora</name>
    <name type="common">Nematophagous fungus</name>
    <name type="synonym">Meria coniospora</name>
    <dbReference type="NCBI Taxonomy" id="98403"/>
    <lineage>
        <taxon>Eukaryota</taxon>
        <taxon>Fungi</taxon>
        <taxon>Dikarya</taxon>
        <taxon>Ascomycota</taxon>
        <taxon>Pezizomycotina</taxon>
        <taxon>Sordariomycetes</taxon>
        <taxon>Hypocreomycetidae</taxon>
        <taxon>Hypocreales</taxon>
        <taxon>Ophiocordycipitaceae</taxon>
        <taxon>Drechmeria</taxon>
    </lineage>
</organism>
<feature type="domain" description="Pyridoxine 5'-phosphate oxidase dimerisation C-terminal" evidence="10">
    <location>
        <begin position="323"/>
        <end position="370"/>
    </location>
</feature>
<dbReference type="FunCoup" id="A0A151GQW1">
    <property type="interactions" value="395"/>
</dbReference>
<feature type="compositionally biased region" description="Pro residues" evidence="8">
    <location>
        <begin position="77"/>
        <end position="100"/>
    </location>
</feature>
<dbReference type="Pfam" id="PF10590">
    <property type="entry name" value="PNP_phzG_C"/>
    <property type="match status" value="1"/>
</dbReference>
<comment type="caution">
    <text evidence="11">The sequence shown here is derived from an EMBL/GenBank/DDBJ whole genome shotgun (WGS) entry which is preliminary data.</text>
</comment>
<dbReference type="Gene3D" id="2.30.110.10">
    <property type="entry name" value="Electron Transport, Fmn-binding Protein, Chain A"/>
    <property type="match status" value="1"/>
</dbReference>
<comment type="cofactor">
    <cofactor evidence="1">
        <name>FMN</name>
        <dbReference type="ChEBI" id="CHEBI:58210"/>
    </cofactor>
</comment>
<dbReference type="GeneID" id="63713270"/>
<comment type="pathway">
    <text evidence="3">Cofactor metabolism; pyridoxal 5'-phosphate salvage; pyridoxal 5'-phosphate from pyridoxine 5'-phosphate: step 1/1.</text>
</comment>
<dbReference type="EC" id="1.4.3.5" evidence="4"/>
<evidence type="ECO:0000313" key="11">
    <source>
        <dbReference type="EMBL" id="KYK59497.1"/>
    </source>
</evidence>
<protein>
    <recommendedName>
        <fullName evidence="4">pyridoxal 5'-phosphate synthase</fullName>
        <ecNumber evidence="4">1.4.3.5</ecNumber>
    </recommendedName>
</protein>
<dbReference type="AlphaFoldDB" id="A0A151GQW1"/>
<evidence type="ECO:0000256" key="2">
    <source>
        <dbReference type="ARBA" id="ARBA00004738"/>
    </source>
</evidence>
<dbReference type="STRING" id="98403.A0A151GQW1"/>
<dbReference type="Proteomes" id="UP000076580">
    <property type="component" value="Chromosome 01"/>
</dbReference>
<dbReference type="RefSeq" id="XP_040658849.1">
    <property type="nucleotide sequence ID" value="XM_040797966.1"/>
</dbReference>
<dbReference type="InterPro" id="IPR012349">
    <property type="entry name" value="Split_barrel_FMN-bd"/>
</dbReference>
<feature type="region of interest" description="Disordered" evidence="8">
    <location>
        <begin position="32"/>
        <end position="125"/>
    </location>
</feature>
<dbReference type="InterPro" id="IPR000659">
    <property type="entry name" value="Pyridox_Oxase"/>
</dbReference>
<comment type="pathway">
    <text evidence="2">Cofactor metabolism; pyridoxal 5'-phosphate salvage; pyridoxal 5'-phosphate from pyridoxamine 5'-phosphate: step 1/1.</text>
</comment>
<proteinExistence type="predicted"/>
<gene>
    <name evidence="11" type="ORF">DCS_00627</name>
</gene>